<feature type="domain" description="HTH tetR-type" evidence="3">
    <location>
        <begin position="9"/>
        <end position="69"/>
    </location>
</feature>
<dbReference type="PRINTS" id="PR00455">
    <property type="entry name" value="HTHTETR"/>
</dbReference>
<dbReference type="Gene3D" id="1.10.357.10">
    <property type="entry name" value="Tetracycline Repressor, domain 2"/>
    <property type="match status" value="1"/>
</dbReference>
<dbReference type="GO" id="GO:0003700">
    <property type="term" value="F:DNA-binding transcription factor activity"/>
    <property type="evidence" value="ECO:0007669"/>
    <property type="project" value="TreeGrafter"/>
</dbReference>
<name>A0A810L851_9ACTN</name>
<dbReference type="SUPFAM" id="SSF48498">
    <property type="entry name" value="Tetracyclin repressor-like, C-terminal domain"/>
    <property type="match status" value="1"/>
</dbReference>
<dbReference type="Pfam" id="PF00440">
    <property type="entry name" value="TetR_N"/>
    <property type="match status" value="1"/>
</dbReference>
<keyword evidence="1 2" id="KW-0238">DNA-binding</keyword>
<dbReference type="Gene3D" id="1.10.10.60">
    <property type="entry name" value="Homeodomain-like"/>
    <property type="match status" value="1"/>
</dbReference>
<dbReference type="GO" id="GO:0000976">
    <property type="term" value="F:transcription cis-regulatory region binding"/>
    <property type="evidence" value="ECO:0007669"/>
    <property type="project" value="TreeGrafter"/>
</dbReference>
<feature type="DNA-binding region" description="H-T-H motif" evidence="2">
    <location>
        <begin position="32"/>
        <end position="51"/>
    </location>
</feature>
<dbReference type="InterPro" id="IPR050109">
    <property type="entry name" value="HTH-type_TetR-like_transc_reg"/>
</dbReference>
<dbReference type="PANTHER" id="PTHR30055">
    <property type="entry name" value="HTH-TYPE TRANSCRIPTIONAL REGULATOR RUTR"/>
    <property type="match status" value="1"/>
</dbReference>
<evidence type="ECO:0000256" key="2">
    <source>
        <dbReference type="PROSITE-ProRule" id="PRU00335"/>
    </source>
</evidence>
<accession>A0A810L851</accession>
<dbReference type="PANTHER" id="PTHR30055:SF153">
    <property type="entry name" value="HTH-TYPE TRANSCRIPTIONAL REPRESSOR RV3405C"/>
    <property type="match status" value="1"/>
</dbReference>
<organism evidence="4 5">
    <name type="scientific">Actinocatenispora sera</name>
    <dbReference type="NCBI Taxonomy" id="390989"/>
    <lineage>
        <taxon>Bacteria</taxon>
        <taxon>Bacillati</taxon>
        <taxon>Actinomycetota</taxon>
        <taxon>Actinomycetes</taxon>
        <taxon>Micromonosporales</taxon>
        <taxon>Micromonosporaceae</taxon>
        <taxon>Actinocatenispora</taxon>
    </lineage>
</organism>
<dbReference type="SUPFAM" id="SSF46689">
    <property type="entry name" value="Homeodomain-like"/>
    <property type="match status" value="1"/>
</dbReference>
<reference evidence="4" key="1">
    <citation type="submission" date="2020-08" db="EMBL/GenBank/DDBJ databases">
        <title>Whole genome shotgun sequence of Actinocatenispora sera NBRC 101916.</title>
        <authorList>
            <person name="Komaki H."/>
            <person name="Tamura T."/>
        </authorList>
    </citation>
    <scope>NUCLEOTIDE SEQUENCE</scope>
    <source>
        <strain evidence="4">NBRC 101916</strain>
    </source>
</reference>
<gene>
    <name evidence="4" type="ORF">Asera_51630</name>
</gene>
<dbReference type="PROSITE" id="PS50977">
    <property type="entry name" value="HTH_TETR_2"/>
    <property type="match status" value="1"/>
</dbReference>
<protein>
    <submittedName>
        <fullName evidence="4">TetR family transcriptional regulator</fullName>
    </submittedName>
</protein>
<evidence type="ECO:0000259" key="3">
    <source>
        <dbReference type="PROSITE" id="PS50977"/>
    </source>
</evidence>
<dbReference type="OrthoDB" id="6077212at2"/>
<dbReference type="Proteomes" id="UP000680750">
    <property type="component" value="Chromosome"/>
</dbReference>
<dbReference type="RefSeq" id="WP_030446443.1">
    <property type="nucleotide sequence ID" value="NZ_AP023354.1"/>
</dbReference>
<sequence length="197" mass="21144">MTSLRNTNSGSDAAILDAARESVLQVGVRRTTATEVARRAGVSRMTLYRRFGDVEQLLVALLTREIGALLADLAGQTDGLGNGRQRLVELSLRGVDRLAADPLLARLIELDPELLLPYLVDRAGTSQLQARSALAAVLAEGQADGSIRPTDSDVVGWVLLVVLQAFVFGARMLAAQTDPAEVRAELGILLDRYLAVR</sequence>
<dbReference type="InterPro" id="IPR036271">
    <property type="entry name" value="Tet_transcr_reg_TetR-rel_C_sf"/>
</dbReference>
<evidence type="ECO:0000256" key="1">
    <source>
        <dbReference type="ARBA" id="ARBA00023125"/>
    </source>
</evidence>
<evidence type="ECO:0000313" key="4">
    <source>
        <dbReference type="EMBL" id="BCJ31055.1"/>
    </source>
</evidence>
<dbReference type="InterPro" id="IPR001647">
    <property type="entry name" value="HTH_TetR"/>
</dbReference>
<dbReference type="InterPro" id="IPR009057">
    <property type="entry name" value="Homeodomain-like_sf"/>
</dbReference>
<dbReference type="AlphaFoldDB" id="A0A810L851"/>
<keyword evidence="5" id="KW-1185">Reference proteome</keyword>
<proteinExistence type="predicted"/>
<dbReference type="KEGG" id="aser:Asera_51630"/>
<dbReference type="EMBL" id="AP023354">
    <property type="protein sequence ID" value="BCJ31055.1"/>
    <property type="molecule type" value="Genomic_DNA"/>
</dbReference>
<evidence type="ECO:0000313" key="5">
    <source>
        <dbReference type="Proteomes" id="UP000680750"/>
    </source>
</evidence>